<dbReference type="InterPro" id="IPR025558">
    <property type="entry name" value="DUF4283"/>
</dbReference>
<evidence type="ECO:0000259" key="1">
    <source>
        <dbReference type="Pfam" id="PF14111"/>
    </source>
</evidence>
<dbReference type="Proteomes" id="UP001152523">
    <property type="component" value="Unassembled WGS sequence"/>
</dbReference>
<dbReference type="Pfam" id="PF14111">
    <property type="entry name" value="DUF4283"/>
    <property type="match status" value="1"/>
</dbReference>
<evidence type="ECO:0000313" key="2">
    <source>
        <dbReference type="EMBL" id="CAH9107382.1"/>
    </source>
</evidence>
<organism evidence="2 3">
    <name type="scientific">Cuscuta epithymum</name>
    <dbReference type="NCBI Taxonomy" id="186058"/>
    <lineage>
        <taxon>Eukaryota</taxon>
        <taxon>Viridiplantae</taxon>
        <taxon>Streptophyta</taxon>
        <taxon>Embryophyta</taxon>
        <taxon>Tracheophyta</taxon>
        <taxon>Spermatophyta</taxon>
        <taxon>Magnoliopsida</taxon>
        <taxon>eudicotyledons</taxon>
        <taxon>Gunneridae</taxon>
        <taxon>Pentapetalae</taxon>
        <taxon>asterids</taxon>
        <taxon>lamiids</taxon>
        <taxon>Solanales</taxon>
        <taxon>Convolvulaceae</taxon>
        <taxon>Cuscuteae</taxon>
        <taxon>Cuscuta</taxon>
        <taxon>Cuscuta subgen. Cuscuta</taxon>
    </lineage>
</organism>
<proteinExistence type="predicted"/>
<gene>
    <name evidence="2" type="ORF">CEPIT_LOCUS17956</name>
</gene>
<name>A0AAV0DRH0_9ASTE</name>
<reference evidence="2" key="1">
    <citation type="submission" date="2022-07" db="EMBL/GenBank/DDBJ databases">
        <authorList>
            <person name="Macas J."/>
            <person name="Novak P."/>
            <person name="Neumann P."/>
        </authorList>
    </citation>
    <scope>NUCLEOTIDE SEQUENCE</scope>
</reference>
<accession>A0AAV0DRH0</accession>
<protein>
    <recommendedName>
        <fullName evidence="1">DUF4283 domain-containing protein</fullName>
    </recommendedName>
</protein>
<feature type="domain" description="DUF4283" evidence="1">
    <location>
        <begin position="41"/>
        <end position="109"/>
    </location>
</feature>
<keyword evidence="3" id="KW-1185">Reference proteome</keyword>
<dbReference type="EMBL" id="CAMAPF010000144">
    <property type="protein sequence ID" value="CAH9107382.1"/>
    <property type="molecule type" value="Genomic_DNA"/>
</dbReference>
<dbReference type="AlphaFoldDB" id="A0AAV0DRH0"/>
<sequence>METIAERYRKMSMADKEAELVCDDVEAEEDSSEVERPIFHVVGALITDRKINFPAFRETMASIWRPGRGVEIKKIEEKRYIFNFNHPVDVNRVIDGGLICVLEHCINVEVETSMKRGTTLKKRELDIGWVFSMRSYLIFVLSVESSGTLRNSVRLCMRKA</sequence>
<evidence type="ECO:0000313" key="3">
    <source>
        <dbReference type="Proteomes" id="UP001152523"/>
    </source>
</evidence>
<comment type="caution">
    <text evidence="2">The sequence shown here is derived from an EMBL/GenBank/DDBJ whole genome shotgun (WGS) entry which is preliminary data.</text>
</comment>